<evidence type="ECO:0000313" key="2">
    <source>
        <dbReference type="Proteomes" id="UP001519325"/>
    </source>
</evidence>
<reference evidence="1 2" key="1">
    <citation type="submission" date="2021-03" db="EMBL/GenBank/DDBJ databases">
        <title>Sequencing the genomes of 1000 actinobacteria strains.</title>
        <authorList>
            <person name="Klenk H.-P."/>
        </authorList>
    </citation>
    <scope>NUCLEOTIDE SEQUENCE [LARGE SCALE GENOMIC DNA]</scope>
    <source>
        <strain evidence="1 2">DSM 45516</strain>
    </source>
</reference>
<organism evidence="1 2">
    <name type="scientific">Nocardia goodfellowii</name>
    <dbReference type="NCBI Taxonomy" id="882446"/>
    <lineage>
        <taxon>Bacteria</taxon>
        <taxon>Bacillati</taxon>
        <taxon>Actinomycetota</taxon>
        <taxon>Actinomycetes</taxon>
        <taxon>Mycobacteriales</taxon>
        <taxon>Nocardiaceae</taxon>
        <taxon>Nocardia</taxon>
    </lineage>
</organism>
<name>A0ABS4QMJ7_9NOCA</name>
<dbReference type="Proteomes" id="UP001519325">
    <property type="component" value="Unassembled WGS sequence"/>
</dbReference>
<evidence type="ECO:0000313" key="1">
    <source>
        <dbReference type="EMBL" id="MBP2192930.1"/>
    </source>
</evidence>
<protein>
    <submittedName>
        <fullName evidence="1">Uncharacterized protein</fullName>
    </submittedName>
</protein>
<keyword evidence="2" id="KW-1185">Reference proteome</keyword>
<accession>A0ABS4QMJ7</accession>
<dbReference type="RefSeq" id="WP_209896108.1">
    <property type="nucleotide sequence ID" value="NZ_JAGGMR010000001.1"/>
</dbReference>
<gene>
    <name evidence="1" type="ORF">BJ987_005831</name>
</gene>
<sequence length="118" mass="12612">MNCSILGVYANFRSAGSAAVVALIEPLIPPQAPLQELLHGPAPTPHAVRIADPDVVYGMSTIGDGGRILDKLLTAELGWNPGLRLRIEADEHDLLIVWPCAEGSTVLSPSLHITWVWG</sequence>
<comment type="caution">
    <text evidence="1">The sequence shown here is derived from an EMBL/GenBank/DDBJ whole genome shotgun (WGS) entry which is preliminary data.</text>
</comment>
<dbReference type="EMBL" id="JAGGMR010000001">
    <property type="protein sequence ID" value="MBP2192930.1"/>
    <property type="molecule type" value="Genomic_DNA"/>
</dbReference>
<proteinExistence type="predicted"/>